<name>A0A1V6QI04_9EURO</name>
<accession>A0A1V6QI04</accession>
<evidence type="ECO:0000256" key="9">
    <source>
        <dbReference type="ARBA" id="ARBA00030073"/>
    </source>
</evidence>
<evidence type="ECO:0000259" key="13">
    <source>
        <dbReference type="Pfam" id="PF01872"/>
    </source>
</evidence>
<evidence type="ECO:0000256" key="1">
    <source>
        <dbReference type="ARBA" id="ARBA00003555"/>
    </source>
</evidence>
<comment type="function">
    <text evidence="1">Catalyzes an early step in riboflavin biosynthesis, the NADPH-dependent reduction of the ribose side chain of 2,5-diamino-6-ribosylamino-4(3H)-pyrimidinone 5'-phosphate, yielding 2,5-diamino-6-ribitylamino-4(3H)-pyrimidinone 5'-phosphate.</text>
</comment>
<evidence type="ECO:0000313" key="14">
    <source>
        <dbReference type="EMBL" id="OQD88869.1"/>
    </source>
</evidence>
<comment type="caution">
    <text evidence="14">The sequence shown here is derived from an EMBL/GenBank/DDBJ whole genome shotgun (WGS) entry which is preliminary data.</text>
</comment>
<dbReference type="InterPro" id="IPR024072">
    <property type="entry name" value="DHFR-like_dom_sf"/>
</dbReference>
<comment type="catalytic activity">
    <reaction evidence="12">
        <text>2,5-diamino-6-(1-D-ribitylamino)pyrimidin-4(3H)-one 5'-phosphate + NADP(+) = 2,5-diamino-6-(1-D-ribosylamino)pyrimidin-4(3H)-one 5'-phosphate + NADPH + H(+)</text>
        <dbReference type="Rhea" id="RHEA:27278"/>
        <dbReference type="ChEBI" id="CHEBI:15378"/>
        <dbReference type="ChEBI" id="CHEBI:57783"/>
        <dbReference type="ChEBI" id="CHEBI:58349"/>
        <dbReference type="ChEBI" id="CHEBI:58890"/>
        <dbReference type="ChEBI" id="CHEBI:59545"/>
        <dbReference type="EC" id="1.1.1.302"/>
    </reaction>
</comment>
<evidence type="ECO:0000256" key="11">
    <source>
        <dbReference type="ARBA" id="ARBA00047550"/>
    </source>
</evidence>
<evidence type="ECO:0000256" key="4">
    <source>
        <dbReference type="ARBA" id="ARBA00012851"/>
    </source>
</evidence>
<evidence type="ECO:0000256" key="3">
    <source>
        <dbReference type="ARBA" id="ARBA00009723"/>
    </source>
</evidence>
<evidence type="ECO:0000256" key="7">
    <source>
        <dbReference type="ARBA" id="ARBA00022857"/>
    </source>
</evidence>
<dbReference type="Proteomes" id="UP000191672">
    <property type="component" value="Unassembled WGS sequence"/>
</dbReference>
<dbReference type="AlphaFoldDB" id="A0A1V6QI04"/>
<sequence length="278" mass="29823">MAPIARDALDFPESDRSFLDPHLPAQDGTARDLPFTTLTFATSLDSSLALSPGARTVLSGPQSKAMTHYLRSRHDGILIGVGTAVADDPGLNCRIAGVGGYGNDGLIGQPRPVVIDPSARWDFSDDSKLFQLCREGRGRAPWIVTALDQPSAEKQALLEKYGGKFISLEIPESDEGRHQINWRDLFVTLKSNGLLSVMVEGGGQVINSLLSPSHMSLLNSVIITIAPTWLGQGGVVVSPNRRFDDGGNAVSAARLTNVKWYPFGEDVVLCGQVKLSEA</sequence>
<comment type="catalytic activity">
    <reaction evidence="11">
        <text>2,5-diamino-6-(1-D-ribitylamino)pyrimidin-4(3H)-one 5'-phosphate + NAD(+) = 2,5-diamino-6-(1-D-ribosylamino)pyrimidin-4(3H)-one 5'-phosphate + NADH + H(+)</text>
        <dbReference type="Rhea" id="RHEA:27274"/>
        <dbReference type="ChEBI" id="CHEBI:15378"/>
        <dbReference type="ChEBI" id="CHEBI:57540"/>
        <dbReference type="ChEBI" id="CHEBI:57945"/>
        <dbReference type="ChEBI" id="CHEBI:58890"/>
        <dbReference type="ChEBI" id="CHEBI:59545"/>
        <dbReference type="EC" id="1.1.1.302"/>
    </reaction>
</comment>
<evidence type="ECO:0000256" key="10">
    <source>
        <dbReference type="ARBA" id="ARBA00031630"/>
    </source>
</evidence>
<evidence type="ECO:0000256" key="6">
    <source>
        <dbReference type="ARBA" id="ARBA00022619"/>
    </source>
</evidence>
<dbReference type="InterPro" id="IPR050765">
    <property type="entry name" value="Riboflavin_Biosynth_HTPR"/>
</dbReference>
<evidence type="ECO:0000256" key="8">
    <source>
        <dbReference type="ARBA" id="ARBA00023002"/>
    </source>
</evidence>
<comment type="similarity">
    <text evidence="3">Belongs to the HTP reductase family.</text>
</comment>
<comment type="pathway">
    <text evidence="2">Cofactor biosynthesis; riboflavin biosynthesis.</text>
</comment>
<dbReference type="SUPFAM" id="SSF53597">
    <property type="entry name" value="Dihydrofolate reductase-like"/>
    <property type="match status" value="1"/>
</dbReference>
<keyword evidence="6" id="KW-0686">Riboflavin biosynthesis</keyword>
<gene>
    <name evidence="14" type="ORF">PENANT_c003G11299</name>
</gene>
<dbReference type="Pfam" id="PF01872">
    <property type="entry name" value="RibD_C"/>
    <property type="match status" value="1"/>
</dbReference>
<keyword evidence="8" id="KW-0560">Oxidoreductase</keyword>
<dbReference type="Gene3D" id="3.40.430.10">
    <property type="entry name" value="Dihydrofolate Reductase, subunit A"/>
    <property type="match status" value="1"/>
</dbReference>
<feature type="domain" description="Bacterial bifunctional deaminase-reductase C-terminal" evidence="13">
    <location>
        <begin position="34"/>
        <end position="269"/>
    </location>
</feature>
<evidence type="ECO:0000313" key="15">
    <source>
        <dbReference type="Proteomes" id="UP000191672"/>
    </source>
</evidence>
<proteinExistence type="inferred from homology"/>
<dbReference type="EMBL" id="MDYN01000003">
    <property type="protein sequence ID" value="OQD88869.1"/>
    <property type="molecule type" value="Genomic_DNA"/>
</dbReference>
<dbReference type="OrthoDB" id="5432at2759"/>
<dbReference type="GO" id="GO:0008703">
    <property type="term" value="F:5-amino-6-(5-phosphoribosylamino)uracil reductase activity"/>
    <property type="evidence" value="ECO:0007669"/>
    <property type="project" value="InterPro"/>
</dbReference>
<evidence type="ECO:0000256" key="12">
    <source>
        <dbReference type="ARBA" id="ARBA00049020"/>
    </source>
</evidence>
<dbReference type="PANTHER" id="PTHR38011:SF7">
    <property type="entry name" value="2,5-DIAMINO-6-RIBOSYLAMINO-4(3H)-PYRIMIDINONE 5'-PHOSPHATE REDUCTASE"/>
    <property type="match status" value="1"/>
</dbReference>
<keyword evidence="15" id="KW-1185">Reference proteome</keyword>
<keyword evidence="7" id="KW-0521">NADP</keyword>
<dbReference type="GO" id="GO:0009231">
    <property type="term" value="P:riboflavin biosynthetic process"/>
    <property type="evidence" value="ECO:0007669"/>
    <property type="project" value="UniProtKB-KW"/>
</dbReference>
<evidence type="ECO:0000256" key="2">
    <source>
        <dbReference type="ARBA" id="ARBA00005104"/>
    </source>
</evidence>
<evidence type="ECO:0000256" key="5">
    <source>
        <dbReference type="ARBA" id="ARBA00015035"/>
    </source>
</evidence>
<dbReference type="EC" id="1.1.1.302" evidence="4"/>
<organism evidence="14 15">
    <name type="scientific">Penicillium antarcticum</name>
    <dbReference type="NCBI Taxonomy" id="416450"/>
    <lineage>
        <taxon>Eukaryota</taxon>
        <taxon>Fungi</taxon>
        <taxon>Dikarya</taxon>
        <taxon>Ascomycota</taxon>
        <taxon>Pezizomycotina</taxon>
        <taxon>Eurotiomycetes</taxon>
        <taxon>Eurotiomycetidae</taxon>
        <taxon>Eurotiales</taxon>
        <taxon>Aspergillaceae</taxon>
        <taxon>Penicillium</taxon>
    </lineage>
</organism>
<protein>
    <recommendedName>
        <fullName evidence="5">2,5-diamino-6-ribosylamino-4(3H)-pyrimidinone 5'-phosphate reductase</fullName>
        <ecNumber evidence="4">1.1.1.302</ecNumber>
    </recommendedName>
    <alternativeName>
        <fullName evidence="10">2,5-diamino-6-(5-phospho-D-ribosylamino)pyrimidin-4(3H)-one reductase</fullName>
    </alternativeName>
    <alternativeName>
        <fullName evidence="9">2,5-diamino-6-ribitylamino-4(3H)-pyrimidinone 5'-phosphate synthase</fullName>
    </alternativeName>
</protein>
<dbReference type="STRING" id="416450.A0A1V6QI04"/>
<dbReference type="InterPro" id="IPR002734">
    <property type="entry name" value="RibDG_C"/>
</dbReference>
<reference evidence="15" key="1">
    <citation type="journal article" date="2017" name="Nat. Microbiol.">
        <title>Global analysis of biosynthetic gene clusters reveals vast potential of secondary metabolite production in Penicillium species.</title>
        <authorList>
            <person name="Nielsen J.C."/>
            <person name="Grijseels S."/>
            <person name="Prigent S."/>
            <person name="Ji B."/>
            <person name="Dainat J."/>
            <person name="Nielsen K.F."/>
            <person name="Frisvad J.C."/>
            <person name="Workman M."/>
            <person name="Nielsen J."/>
        </authorList>
    </citation>
    <scope>NUCLEOTIDE SEQUENCE [LARGE SCALE GENOMIC DNA]</scope>
    <source>
        <strain evidence="15">IBT 31811</strain>
    </source>
</reference>
<dbReference type="PANTHER" id="PTHR38011">
    <property type="entry name" value="DIHYDROFOLATE REDUCTASE FAMILY PROTEIN (AFU_ORTHOLOGUE AFUA_8G06820)"/>
    <property type="match status" value="1"/>
</dbReference>